<dbReference type="Proteomes" id="UP001458415">
    <property type="component" value="Unassembled WGS sequence"/>
</dbReference>
<feature type="non-terminal residue" evidence="2">
    <location>
        <position position="1"/>
    </location>
</feature>
<comment type="caution">
    <text evidence="2">The sequence shown here is derived from an EMBL/GenBank/DDBJ whole genome shotgun (WGS) entry which is preliminary data.</text>
</comment>
<keyword evidence="3" id="KW-1185">Reference proteome</keyword>
<organism evidence="2 3">
    <name type="scientific">Streptomyces carpinensis</name>
    <dbReference type="NCBI Taxonomy" id="66369"/>
    <lineage>
        <taxon>Bacteria</taxon>
        <taxon>Bacillati</taxon>
        <taxon>Actinomycetota</taxon>
        <taxon>Actinomycetes</taxon>
        <taxon>Kitasatosporales</taxon>
        <taxon>Streptomycetaceae</taxon>
        <taxon>Streptomyces</taxon>
    </lineage>
</organism>
<feature type="region of interest" description="Disordered" evidence="1">
    <location>
        <begin position="1"/>
        <end position="41"/>
    </location>
</feature>
<accession>A0ABV1WDX6</accession>
<dbReference type="GO" id="GO:0016746">
    <property type="term" value="F:acyltransferase activity"/>
    <property type="evidence" value="ECO:0007669"/>
    <property type="project" value="UniProtKB-KW"/>
</dbReference>
<evidence type="ECO:0000313" key="2">
    <source>
        <dbReference type="EMBL" id="MER6982023.1"/>
    </source>
</evidence>
<keyword evidence="2" id="KW-0012">Acyltransferase</keyword>
<dbReference type="EMBL" id="JBEPCU010000919">
    <property type="protein sequence ID" value="MER6982023.1"/>
    <property type="molecule type" value="Genomic_DNA"/>
</dbReference>
<keyword evidence="2" id="KW-0808">Transferase</keyword>
<proteinExistence type="predicted"/>
<evidence type="ECO:0000313" key="3">
    <source>
        <dbReference type="Proteomes" id="UP001458415"/>
    </source>
</evidence>
<sequence length="41" mass="4594">LEAAQRAYPVRPRDPEDTWWMPAHLGGTAPTPEQLRTAAVH</sequence>
<reference evidence="2 3" key="1">
    <citation type="submission" date="2024-06" db="EMBL/GenBank/DDBJ databases">
        <title>The Natural Products Discovery Center: Release of the First 8490 Sequenced Strains for Exploring Actinobacteria Biosynthetic Diversity.</title>
        <authorList>
            <person name="Kalkreuter E."/>
            <person name="Kautsar S.A."/>
            <person name="Yang D."/>
            <person name="Bader C.D."/>
            <person name="Teijaro C.N."/>
            <person name="Fluegel L."/>
            <person name="Davis C.M."/>
            <person name="Simpson J.R."/>
            <person name="Lauterbach L."/>
            <person name="Steele A.D."/>
            <person name="Gui C."/>
            <person name="Meng S."/>
            <person name="Li G."/>
            <person name="Viehrig K."/>
            <person name="Ye F."/>
            <person name="Su P."/>
            <person name="Kiefer A.F."/>
            <person name="Nichols A."/>
            <person name="Cepeda A.J."/>
            <person name="Yan W."/>
            <person name="Fan B."/>
            <person name="Jiang Y."/>
            <person name="Adhikari A."/>
            <person name="Zheng C.-J."/>
            <person name="Schuster L."/>
            <person name="Cowan T.M."/>
            <person name="Smanski M.J."/>
            <person name="Chevrette M.G."/>
            <person name="De Carvalho L.P.S."/>
            <person name="Shen B."/>
        </authorList>
    </citation>
    <scope>NUCLEOTIDE SEQUENCE [LARGE SCALE GENOMIC DNA]</scope>
    <source>
        <strain evidence="2 3">NPDC000634</strain>
    </source>
</reference>
<name>A0ABV1WDX6_9ACTN</name>
<gene>
    <name evidence="2" type="ORF">ABT317_34910</name>
</gene>
<protein>
    <submittedName>
        <fullName evidence="2">1-acyl-sn-glycerol-3-phosphate acyltransferase</fullName>
    </submittedName>
</protein>
<evidence type="ECO:0000256" key="1">
    <source>
        <dbReference type="SAM" id="MobiDB-lite"/>
    </source>
</evidence>